<name>A0A6P7EYN6_DIAVI</name>
<dbReference type="InterPro" id="IPR012337">
    <property type="entry name" value="RNaseH-like_sf"/>
</dbReference>
<dbReference type="Pfam" id="PF00075">
    <property type="entry name" value="RNase_H"/>
    <property type="match status" value="1"/>
</dbReference>
<dbReference type="CDD" id="cd09276">
    <property type="entry name" value="Rnase_HI_RT_non_LTR"/>
    <property type="match status" value="1"/>
</dbReference>
<proteinExistence type="predicted"/>
<dbReference type="InterPro" id="IPR002156">
    <property type="entry name" value="RNaseH_domain"/>
</dbReference>
<dbReference type="PROSITE" id="PS50879">
    <property type="entry name" value="RNASE_H_1"/>
    <property type="match status" value="1"/>
</dbReference>
<dbReference type="Gene3D" id="3.30.420.10">
    <property type="entry name" value="Ribonuclease H-like superfamily/Ribonuclease H"/>
    <property type="match status" value="1"/>
</dbReference>
<evidence type="ECO:0000259" key="1">
    <source>
        <dbReference type="PROSITE" id="PS50879"/>
    </source>
</evidence>
<protein>
    <submittedName>
        <fullName evidence="2">Uncharacterized protein LOC114324722</fullName>
    </submittedName>
</protein>
<evidence type="ECO:0000313" key="2">
    <source>
        <dbReference type="RefSeq" id="XP_028128359.1"/>
    </source>
</evidence>
<accession>A0A6P7EYN6</accession>
<dbReference type="SUPFAM" id="SSF53098">
    <property type="entry name" value="Ribonuclease H-like"/>
    <property type="match status" value="1"/>
</dbReference>
<dbReference type="GO" id="GO:0003676">
    <property type="term" value="F:nucleic acid binding"/>
    <property type="evidence" value="ECO:0007669"/>
    <property type="project" value="InterPro"/>
</dbReference>
<organism evidence="2">
    <name type="scientific">Diabrotica virgifera virgifera</name>
    <name type="common">western corn rootworm</name>
    <dbReference type="NCBI Taxonomy" id="50390"/>
    <lineage>
        <taxon>Eukaryota</taxon>
        <taxon>Metazoa</taxon>
        <taxon>Ecdysozoa</taxon>
        <taxon>Arthropoda</taxon>
        <taxon>Hexapoda</taxon>
        <taxon>Insecta</taxon>
        <taxon>Pterygota</taxon>
        <taxon>Neoptera</taxon>
        <taxon>Endopterygota</taxon>
        <taxon>Coleoptera</taxon>
        <taxon>Polyphaga</taxon>
        <taxon>Cucujiformia</taxon>
        <taxon>Chrysomeloidea</taxon>
        <taxon>Chrysomelidae</taxon>
        <taxon>Galerucinae</taxon>
        <taxon>Diabroticina</taxon>
        <taxon>Diabroticites</taxon>
        <taxon>Diabrotica</taxon>
    </lineage>
</organism>
<dbReference type="InParanoid" id="A0A6P7EYN6"/>
<feature type="domain" description="RNase H type-1" evidence="1">
    <location>
        <begin position="172"/>
        <end position="306"/>
    </location>
</feature>
<dbReference type="GO" id="GO:0004523">
    <property type="term" value="F:RNA-DNA hybrid ribonuclease activity"/>
    <property type="evidence" value="ECO:0007669"/>
    <property type="project" value="InterPro"/>
</dbReference>
<dbReference type="RefSeq" id="XP_028128359.1">
    <property type="nucleotide sequence ID" value="XM_028272558.1"/>
</dbReference>
<gene>
    <name evidence="2" type="primary">LOC114324722</name>
</gene>
<reference evidence="2" key="1">
    <citation type="submission" date="2025-08" db="UniProtKB">
        <authorList>
            <consortium name="RefSeq"/>
        </authorList>
    </citation>
    <scope>IDENTIFICATION</scope>
    <source>
        <tissue evidence="2">Whole insect</tissue>
    </source>
</reference>
<dbReference type="AlphaFoldDB" id="A0A6P7EYN6"/>
<sequence>MSLLLYRSFIRSILDYGSFLYSQAASSNLKKIDNLVNKCLRLSIGAFKSTPVTNIYVECCEMPLELRRKYLCNKFLWKILSKNSSLVSKLHNLFIMDLTNKYWKKKESLILCESYKDCLEYKDTMYRNEMLPIYQTNLTDVPELEIRFLRDYSMYPNSLRNMMFNSDIENYFKNHHIVFTDASKKDDKTSCAFWDPIENYFEAKKLPSEFSSYSAEQIGILETLKYIKNSLFSKQNFLIISDCKSILDKLKNISTNCNINYLLLNILVNFKNLHEEGKIVKFVWVKAHCGIIHNEKVDMLAKEALDSDNFVKYSFIPEDLYSISKNIIRQ</sequence>
<dbReference type="InterPro" id="IPR036397">
    <property type="entry name" value="RNaseH_sf"/>
</dbReference>